<feature type="domain" description="Peptidase M50" evidence="13">
    <location>
        <begin position="63"/>
        <end position="137"/>
    </location>
</feature>
<feature type="transmembrane region" description="Helical" evidence="12">
    <location>
        <begin position="20"/>
        <end position="41"/>
    </location>
</feature>
<accession>W9GVL6</accession>
<comment type="subcellular location">
    <subcellularLocation>
        <location evidence="2">Membrane</location>
        <topology evidence="2">Multi-pass membrane protein</topology>
    </subcellularLocation>
</comment>
<keyword evidence="5 12" id="KW-0812">Transmembrane</keyword>
<evidence type="ECO:0000313" key="15">
    <source>
        <dbReference type="Proteomes" id="UP000019494"/>
    </source>
</evidence>
<evidence type="ECO:0000256" key="9">
    <source>
        <dbReference type="ARBA" id="ARBA00022989"/>
    </source>
</evidence>
<evidence type="ECO:0000256" key="4">
    <source>
        <dbReference type="ARBA" id="ARBA00022670"/>
    </source>
</evidence>
<dbReference type="GO" id="GO:0008237">
    <property type="term" value="F:metallopeptidase activity"/>
    <property type="evidence" value="ECO:0007669"/>
    <property type="project" value="UniProtKB-KW"/>
</dbReference>
<feature type="transmembrane region" description="Helical" evidence="12">
    <location>
        <begin position="219"/>
        <end position="236"/>
    </location>
</feature>
<evidence type="ECO:0000313" key="14">
    <source>
        <dbReference type="EMBL" id="EWT07919.1"/>
    </source>
</evidence>
<feature type="transmembrane region" description="Helical" evidence="12">
    <location>
        <begin position="53"/>
        <end position="72"/>
    </location>
</feature>
<keyword evidence="4" id="KW-0645">Protease</keyword>
<keyword evidence="10" id="KW-0482">Metalloprotease</keyword>
<keyword evidence="8" id="KW-0862">Zinc</keyword>
<reference evidence="15" key="1">
    <citation type="submission" date="2013-08" db="EMBL/GenBank/DDBJ databases">
        <title>Intrasporangium oryzae NRRL B-24470.</title>
        <authorList>
            <person name="Liu H."/>
            <person name="Wang G."/>
        </authorList>
    </citation>
    <scope>NUCLEOTIDE SEQUENCE [LARGE SCALE GENOMIC DNA]</scope>
    <source>
        <strain evidence="15">Q5-1</strain>
    </source>
</reference>
<feature type="domain" description="Peptidase M50" evidence="13">
    <location>
        <begin position="143"/>
        <end position="184"/>
    </location>
</feature>
<dbReference type="Proteomes" id="UP000019494">
    <property type="component" value="Unassembled WGS sequence"/>
</dbReference>
<evidence type="ECO:0000256" key="8">
    <source>
        <dbReference type="ARBA" id="ARBA00022833"/>
    </source>
</evidence>
<keyword evidence="9 12" id="KW-1133">Transmembrane helix</keyword>
<dbReference type="InterPro" id="IPR008915">
    <property type="entry name" value="Peptidase_M50"/>
</dbReference>
<protein>
    <submittedName>
        <fullName evidence="14">Peptidase</fullName>
    </submittedName>
</protein>
<evidence type="ECO:0000256" key="2">
    <source>
        <dbReference type="ARBA" id="ARBA00004141"/>
    </source>
</evidence>
<proteinExistence type="inferred from homology"/>
<dbReference type="GO" id="GO:0046872">
    <property type="term" value="F:metal ion binding"/>
    <property type="evidence" value="ECO:0007669"/>
    <property type="project" value="UniProtKB-KW"/>
</dbReference>
<gene>
    <name evidence="14" type="ORF">N864_17785</name>
</gene>
<dbReference type="RefSeq" id="WP_034712051.1">
    <property type="nucleotide sequence ID" value="NZ_AWQS01000002.1"/>
</dbReference>
<keyword evidence="15" id="KW-1185">Reference proteome</keyword>
<dbReference type="OrthoDB" id="9781963at2"/>
<organism evidence="14 15">
    <name type="scientific">Intrasporangium chromatireducens Q5-1</name>
    <dbReference type="NCBI Taxonomy" id="584657"/>
    <lineage>
        <taxon>Bacteria</taxon>
        <taxon>Bacillati</taxon>
        <taxon>Actinomycetota</taxon>
        <taxon>Actinomycetes</taxon>
        <taxon>Micrococcales</taxon>
        <taxon>Intrasporangiaceae</taxon>
        <taxon>Intrasporangium</taxon>
    </lineage>
</organism>
<evidence type="ECO:0000256" key="7">
    <source>
        <dbReference type="ARBA" id="ARBA00022801"/>
    </source>
</evidence>
<dbReference type="SUPFAM" id="SSF54631">
    <property type="entry name" value="CBS-domain pair"/>
    <property type="match status" value="1"/>
</dbReference>
<feature type="transmembrane region" description="Helical" evidence="12">
    <location>
        <begin position="144"/>
        <end position="165"/>
    </location>
</feature>
<comment type="similarity">
    <text evidence="3">Belongs to the peptidase M50B family.</text>
</comment>
<dbReference type="PANTHER" id="PTHR39188:SF3">
    <property type="entry name" value="STAGE IV SPORULATION PROTEIN FB"/>
    <property type="match status" value="1"/>
</dbReference>
<dbReference type="Pfam" id="PF02163">
    <property type="entry name" value="Peptidase_M50"/>
    <property type="match status" value="2"/>
</dbReference>
<feature type="transmembrane region" description="Helical" evidence="12">
    <location>
        <begin position="185"/>
        <end position="207"/>
    </location>
</feature>
<keyword evidence="11 12" id="KW-0472">Membrane</keyword>
<dbReference type="EMBL" id="AWQS01000002">
    <property type="protein sequence ID" value="EWT07919.1"/>
    <property type="molecule type" value="Genomic_DNA"/>
</dbReference>
<dbReference type="PANTHER" id="PTHR39188">
    <property type="entry name" value="MEMBRANE-ASSOCIATED ZINC METALLOPROTEASE M50B"/>
    <property type="match status" value="1"/>
</dbReference>
<evidence type="ECO:0000259" key="13">
    <source>
        <dbReference type="Pfam" id="PF02163"/>
    </source>
</evidence>
<evidence type="ECO:0000256" key="10">
    <source>
        <dbReference type="ARBA" id="ARBA00023049"/>
    </source>
</evidence>
<evidence type="ECO:0000256" key="1">
    <source>
        <dbReference type="ARBA" id="ARBA00001947"/>
    </source>
</evidence>
<evidence type="ECO:0000256" key="6">
    <source>
        <dbReference type="ARBA" id="ARBA00022723"/>
    </source>
</evidence>
<dbReference type="PATRIC" id="fig|584657.3.peg.84"/>
<evidence type="ECO:0000256" key="3">
    <source>
        <dbReference type="ARBA" id="ARBA00007931"/>
    </source>
</evidence>
<evidence type="ECO:0000256" key="5">
    <source>
        <dbReference type="ARBA" id="ARBA00022692"/>
    </source>
</evidence>
<comment type="cofactor">
    <cofactor evidence="1">
        <name>Zn(2+)</name>
        <dbReference type="ChEBI" id="CHEBI:29105"/>
    </cofactor>
</comment>
<feature type="transmembrane region" description="Helical" evidence="12">
    <location>
        <begin position="113"/>
        <end position="137"/>
    </location>
</feature>
<keyword evidence="6" id="KW-0479">Metal-binding</keyword>
<keyword evidence="7" id="KW-0378">Hydrolase</keyword>
<dbReference type="AlphaFoldDB" id="W9GVL6"/>
<name>W9GVL6_9MICO</name>
<dbReference type="InterPro" id="IPR046342">
    <property type="entry name" value="CBS_dom_sf"/>
</dbReference>
<evidence type="ECO:0000256" key="12">
    <source>
        <dbReference type="SAM" id="Phobius"/>
    </source>
</evidence>
<evidence type="ECO:0000256" key="11">
    <source>
        <dbReference type="ARBA" id="ARBA00023136"/>
    </source>
</evidence>
<comment type="caution">
    <text evidence="14">The sequence shown here is derived from an EMBL/GenBank/DDBJ whole genome shotgun (WGS) entry which is preliminary data.</text>
</comment>
<dbReference type="GO" id="GO:0016020">
    <property type="term" value="C:membrane"/>
    <property type="evidence" value="ECO:0007669"/>
    <property type="project" value="UniProtKB-SubCell"/>
</dbReference>
<sequence length="385" mass="39808">MSTPAGASRSPYGWRMGSLGGTPVFLGRSWPIIAIIIVAVFGPRLGAVGRSPAYGYVVALGYALLLLVSVLVHETAHALAARWSGHPVDRIVADVWGGHTVYDATRSRPGATALIAVVGPVANLVLAGVGYVALPFVTGDTAQLLLSVVTWANLLVGLFNLLPGLPLDGGQIVSALVWKATGSKGTGLVAAGWLGRLLAAGAVVYIVGVPLLQGRQPDLTTLLWTVLIGVFLWKGASDAIRSGHIHEATAGPVDPVLDPALLVPSSNTVEEAVRTASAGGRPVVIVGTDATGWPVGVVPGSAISEIPEARRSATTVSAALQTERPDWVVALPSDAVLTDLVRVMGERSLPVAVVIDEATRGVRGVARAERINEVVGAELARRGRR</sequence>
<dbReference type="GO" id="GO:0006508">
    <property type="term" value="P:proteolysis"/>
    <property type="evidence" value="ECO:0007669"/>
    <property type="project" value="UniProtKB-KW"/>
</dbReference>